<dbReference type="EMBL" id="FPBX01000025">
    <property type="protein sequence ID" value="SFU83712.1"/>
    <property type="molecule type" value="Genomic_DNA"/>
</dbReference>
<keyword evidence="1" id="KW-0347">Helicase</keyword>
<dbReference type="GO" id="GO:0004386">
    <property type="term" value="F:helicase activity"/>
    <property type="evidence" value="ECO:0007669"/>
    <property type="project" value="UniProtKB-KW"/>
</dbReference>
<protein>
    <submittedName>
        <fullName evidence="1">Putative ATP-dependent DNA helicase recG C-terminal</fullName>
    </submittedName>
</protein>
<reference evidence="1 2" key="1">
    <citation type="submission" date="2016-10" db="EMBL/GenBank/DDBJ databases">
        <authorList>
            <person name="de Groot N.N."/>
        </authorList>
    </citation>
    <scope>NUCLEOTIDE SEQUENCE [LARGE SCALE GENOMIC DNA]</scope>
    <source>
        <strain evidence="1 2">R-24608</strain>
    </source>
</reference>
<evidence type="ECO:0000313" key="1">
    <source>
        <dbReference type="EMBL" id="SFU83712.1"/>
    </source>
</evidence>
<dbReference type="Gene3D" id="3.30.565.60">
    <property type="match status" value="1"/>
</dbReference>
<name>A0A1I7JEY7_9BURK</name>
<proteinExistence type="predicted"/>
<dbReference type="PANTHER" id="PTHR30595:SF6">
    <property type="entry name" value="SCHLAFEN ALBA-2 DOMAIN-CONTAINING PROTEIN"/>
    <property type="match status" value="1"/>
</dbReference>
<gene>
    <name evidence="1" type="ORF">SAMN04489707_102547</name>
</gene>
<evidence type="ECO:0000313" key="2">
    <source>
        <dbReference type="Proteomes" id="UP000183656"/>
    </source>
</evidence>
<keyword evidence="2" id="KW-1185">Reference proteome</keyword>
<keyword evidence="1" id="KW-0067">ATP-binding</keyword>
<dbReference type="Proteomes" id="UP000183656">
    <property type="component" value="Unassembled WGS sequence"/>
</dbReference>
<dbReference type="Pfam" id="PF13749">
    <property type="entry name" value="HATPase_c_4"/>
    <property type="match status" value="1"/>
</dbReference>
<dbReference type="InterPro" id="IPR038475">
    <property type="entry name" value="RecG_C_sf"/>
</dbReference>
<keyword evidence="1" id="KW-0547">Nucleotide-binding</keyword>
<keyword evidence="1" id="KW-0378">Hydrolase</keyword>
<dbReference type="AlphaFoldDB" id="A0A1I7JEY7"/>
<sequence length="185" mass="20815">MDAVTCKPCSLAACWALDPQQPAQLLISSFEGPLARMTHETLSYIQRNYLRETVIKHPDRAEATRVWNFPYAAIEEALVNVVYHRSYEEHEPIEVRISNDELVILSFPGPDRSIRLEAFQAGRAVSRRYRNRRIGEFLKELDLTEGRSTGIPKILKVMAANGSPAPLFESYARGEPMLTAVGGRG</sequence>
<dbReference type="STRING" id="343013.SAMN04489707_102547"/>
<organism evidence="1 2">
    <name type="scientific">Paenacidovorax caeni</name>
    <dbReference type="NCBI Taxonomy" id="343013"/>
    <lineage>
        <taxon>Bacteria</taxon>
        <taxon>Pseudomonadati</taxon>
        <taxon>Pseudomonadota</taxon>
        <taxon>Betaproteobacteria</taxon>
        <taxon>Burkholderiales</taxon>
        <taxon>Comamonadaceae</taxon>
        <taxon>Paenacidovorax</taxon>
    </lineage>
</organism>
<dbReference type="PANTHER" id="PTHR30595">
    <property type="entry name" value="GLPR-RELATED TRANSCRIPTIONAL REPRESSOR"/>
    <property type="match status" value="1"/>
</dbReference>
<accession>A0A1I7JEY7</accession>